<evidence type="ECO:0000313" key="2">
    <source>
        <dbReference type="Proteomes" id="UP000078492"/>
    </source>
</evidence>
<organism evidence="1 2">
    <name type="scientific">Trachymyrmex cornetzi</name>
    <dbReference type="NCBI Taxonomy" id="471704"/>
    <lineage>
        <taxon>Eukaryota</taxon>
        <taxon>Metazoa</taxon>
        <taxon>Ecdysozoa</taxon>
        <taxon>Arthropoda</taxon>
        <taxon>Hexapoda</taxon>
        <taxon>Insecta</taxon>
        <taxon>Pterygota</taxon>
        <taxon>Neoptera</taxon>
        <taxon>Endopterygota</taxon>
        <taxon>Hymenoptera</taxon>
        <taxon>Apocrita</taxon>
        <taxon>Aculeata</taxon>
        <taxon>Formicoidea</taxon>
        <taxon>Formicidae</taxon>
        <taxon>Myrmicinae</taxon>
        <taxon>Trachymyrmex</taxon>
    </lineage>
</organism>
<feature type="non-terminal residue" evidence="1">
    <location>
        <position position="1"/>
    </location>
</feature>
<proteinExistence type="predicted"/>
<dbReference type="EMBL" id="KQ980304">
    <property type="protein sequence ID" value="KYN16764.1"/>
    <property type="molecule type" value="Genomic_DNA"/>
</dbReference>
<gene>
    <name evidence="1" type="ORF">ALC57_10961</name>
</gene>
<accession>A0A195DW26</accession>
<dbReference type="Proteomes" id="UP000078492">
    <property type="component" value="Unassembled WGS sequence"/>
</dbReference>
<keyword evidence="2" id="KW-1185">Reference proteome</keyword>
<sequence>IANGIDFCSAVRRKREKEEAERKDFTGDVDAPCSAELNEDGDHCINVCDSDLMGGMQRRQSKGLARLIACGGLALAEKLVPVEIYSGEARTTNYRPKFDLPCRTDVSPWPLERVGKAPAWLDCGGPHADWCEGDCAGPHEDGSDAAAVADGSGTAHHPARARHPRAGLQTCVPERRTTLSNNTTSKIVLQLRRWLTMATIGSNVRVHPRAVPSFSSGAADFDRYHKSSFSTRLLNFYLHHPICHERGIVFGMMDKICLLSHLRYHQKNFIRGYSCFVRQWAHSSRQSG</sequence>
<name>A0A195DW26_9HYME</name>
<protein>
    <submittedName>
        <fullName evidence="1">Uncharacterized protein</fullName>
    </submittedName>
</protein>
<evidence type="ECO:0000313" key="1">
    <source>
        <dbReference type="EMBL" id="KYN16764.1"/>
    </source>
</evidence>
<dbReference type="STRING" id="471704.A0A195DW26"/>
<reference evidence="1 2" key="1">
    <citation type="submission" date="2015-09" db="EMBL/GenBank/DDBJ databases">
        <title>Trachymyrmex cornetzi WGS genome.</title>
        <authorList>
            <person name="Nygaard S."/>
            <person name="Hu H."/>
            <person name="Boomsma J."/>
            <person name="Zhang G."/>
        </authorList>
    </citation>
    <scope>NUCLEOTIDE SEQUENCE [LARGE SCALE GENOMIC DNA]</scope>
    <source>
        <strain evidence="1">Tcor2-1</strain>
        <tissue evidence="1">Whole body</tissue>
    </source>
</reference>
<dbReference type="AlphaFoldDB" id="A0A195DW26"/>